<dbReference type="Pfam" id="PF20684">
    <property type="entry name" value="Fung_rhodopsin"/>
    <property type="match status" value="1"/>
</dbReference>
<protein>
    <recommendedName>
        <fullName evidence="8">Rhodopsin domain-containing protein</fullName>
    </recommendedName>
</protein>
<evidence type="ECO:0000259" key="8">
    <source>
        <dbReference type="Pfam" id="PF20684"/>
    </source>
</evidence>
<evidence type="ECO:0000313" key="9">
    <source>
        <dbReference type="EMBL" id="KAK3399685.1"/>
    </source>
</evidence>
<name>A0AAE0UDE4_SORBR</name>
<feature type="region of interest" description="Disordered" evidence="6">
    <location>
        <begin position="330"/>
        <end position="375"/>
    </location>
</feature>
<keyword evidence="3 7" id="KW-1133">Transmembrane helix</keyword>
<comment type="caution">
    <text evidence="9">The sequence shown here is derived from an EMBL/GenBank/DDBJ whole genome shotgun (WGS) entry which is preliminary data.</text>
</comment>
<feature type="compositionally biased region" description="Basic and acidic residues" evidence="6">
    <location>
        <begin position="332"/>
        <end position="343"/>
    </location>
</feature>
<evidence type="ECO:0000256" key="4">
    <source>
        <dbReference type="ARBA" id="ARBA00023136"/>
    </source>
</evidence>
<dbReference type="EMBL" id="JAUTDP010000004">
    <property type="protein sequence ID" value="KAK3399685.1"/>
    <property type="molecule type" value="Genomic_DNA"/>
</dbReference>
<dbReference type="PANTHER" id="PTHR33048">
    <property type="entry name" value="PTH11-LIKE INTEGRAL MEMBRANE PROTEIN (AFU_ORTHOLOGUE AFUA_5G11245)"/>
    <property type="match status" value="1"/>
</dbReference>
<feature type="transmembrane region" description="Helical" evidence="7">
    <location>
        <begin position="206"/>
        <end position="226"/>
    </location>
</feature>
<feature type="compositionally biased region" description="Polar residues" evidence="6">
    <location>
        <begin position="353"/>
        <end position="375"/>
    </location>
</feature>
<comment type="similarity">
    <text evidence="5">Belongs to the SAT4 family.</text>
</comment>
<dbReference type="AlphaFoldDB" id="A0AAE0UDE4"/>
<evidence type="ECO:0000313" key="10">
    <source>
        <dbReference type="Proteomes" id="UP001281003"/>
    </source>
</evidence>
<dbReference type="GO" id="GO:0016020">
    <property type="term" value="C:membrane"/>
    <property type="evidence" value="ECO:0007669"/>
    <property type="project" value="UniProtKB-SubCell"/>
</dbReference>
<feature type="transmembrane region" description="Helical" evidence="7">
    <location>
        <begin position="12"/>
        <end position="29"/>
    </location>
</feature>
<evidence type="ECO:0000256" key="5">
    <source>
        <dbReference type="ARBA" id="ARBA00038359"/>
    </source>
</evidence>
<sequence>MTVPIAGRGPQVAGVAGFFVALSTITILLRSYCRIIVVKKFGLDDWSAFIAWVLFIFYCTFCLSACHHGTGQHAWDLPPQEIPIGLKWWWACEPVYVLSNMALRLSIGVQLLRIAVSKTHKLIIWITVTVFQVCSLAFFLLFVLQCIPSKYFWERFTGGEGTCINPEITVNATYAYSAVSCATDWILGLLPISLVWHLQMTPRTKLMVAAILAMGAVASTATIVRMPYVKDLGNQADFLYATTDVAIWSTAETGIGIAASAIATLRPLARNFFARSKLLGGSTTPHDGTGNPWPVSGSNGYIRNRTGQGPDEFDLRNDIGKGRGVTTLVEAGGRDRDLERGGETKSGVRRSMSGRSDSVGPLTSGQKWANSSETQLTDISSEDGLTQNGAGQNGGWPQGIRTTTVTTVTQSTEPIASLGEKDGFGMKTNCHV</sequence>
<evidence type="ECO:0000256" key="2">
    <source>
        <dbReference type="ARBA" id="ARBA00022692"/>
    </source>
</evidence>
<evidence type="ECO:0000256" key="6">
    <source>
        <dbReference type="SAM" id="MobiDB-lite"/>
    </source>
</evidence>
<evidence type="ECO:0000256" key="7">
    <source>
        <dbReference type="SAM" id="Phobius"/>
    </source>
</evidence>
<keyword evidence="4 7" id="KW-0472">Membrane</keyword>
<evidence type="ECO:0000256" key="3">
    <source>
        <dbReference type="ARBA" id="ARBA00022989"/>
    </source>
</evidence>
<feature type="compositionally biased region" description="Polar residues" evidence="6">
    <location>
        <begin position="381"/>
        <end position="390"/>
    </location>
</feature>
<organism evidence="9 10">
    <name type="scientific">Sordaria brevicollis</name>
    <dbReference type="NCBI Taxonomy" id="83679"/>
    <lineage>
        <taxon>Eukaryota</taxon>
        <taxon>Fungi</taxon>
        <taxon>Dikarya</taxon>
        <taxon>Ascomycota</taxon>
        <taxon>Pezizomycotina</taxon>
        <taxon>Sordariomycetes</taxon>
        <taxon>Sordariomycetidae</taxon>
        <taxon>Sordariales</taxon>
        <taxon>Sordariaceae</taxon>
        <taxon>Sordaria</taxon>
    </lineage>
</organism>
<feature type="domain" description="Rhodopsin" evidence="8">
    <location>
        <begin position="29"/>
        <end position="270"/>
    </location>
</feature>
<keyword evidence="2 7" id="KW-0812">Transmembrane</keyword>
<dbReference type="InterPro" id="IPR052337">
    <property type="entry name" value="SAT4-like"/>
</dbReference>
<feature type="transmembrane region" description="Helical" evidence="7">
    <location>
        <begin position="246"/>
        <end position="269"/>
    </location>
</feature>
<evidence type="ECO:0000256" key="1">
    <source>
        <dbReference type="ARBA" id="ARBA00004141"/>
    </source>
</evidence>
<reference evidence="9" key="1">
    <citation type="journal article" date="2023" name="Mol. Phylogenet. Evol.">
        <title>Genome-scale phylogeny and comparative genomics of the fungal order Sordariales.</title>
        <authorList>
            <person name="Hensen N."/>
            <person name="Bonometti L."/>
            <person name="Westerberg I."/>
            <person name="Brannstrom I.O."/>
            <person name="Guillou S."/>
            <person name="Cros-Aarteil S."/>
            <person name="Calhoun S."/>
            <person name="Haridas S."/>
            <person name="Kuo A."/>
            <person name="Mondo S."/>
            <person name="Pangilinan J."/>
            <person name="Riley R."/>
            <person name="LaButti K."/>
            <person name="Andreopoulos B."/>
            <person name="Lipzen A."/>
            <person name="Chen C."/>
            <person name="Yan M."/>
            <person name="Daum C."/>
            <person name="Ng V."/>
            <person name="Clum A."/>
            <person name="Steindorff A."/>
            <person name="Ohm R.A."/>
            <person name="Martin F."/>
            <person name="Silar P."/>
            <person name="Natvig D.O."/>
            <person name="Lalanne C."/>
            <person name="Gautier V."/>
            <person name="Ament-Velasquez S.L."/>
            <person name="Kruys A."/>
            <person name="Hutchinson M.I."/>
            <person name="Powell A.J."/>
            <person name="Barry K."/>
            <person name="Miller A.N."/>
            <person name="Grigoriev I.V."/>
            <person name="Debuchy R."/>
            <person name="Gladieux P."/>
            <person name="Hiltunen Thoren M."/>
            <person name="Johannesson H."/>
        </authorList>
    </citation>
    <scope>NUCLEOTIDE SEQUENCE</scope>
    <source>
        <strain evidence="9">FGSC 1904</strain>
    </source>
</reference>
<accession>A0AAE0UDE4</accession>
<feature type="region of interest" description="Disordered" evidence="6">
    <location>
        <begin position="381"/>
        <end position="400"/>
    </location>
</feature>
<reference evidence="9" key="2">
    <citation type="submission" date="2023-07" db="EMBL/GenBank/DDBJ databases">
        <authorList>
            <consortium name="Lawrence Berkeley National Laboratory"/>
            <person name="Haridas S."/>
            <person name="Hensen N."/>
            <person name="Bonometti L."/>
            <person name="Westerberg I."/>
            <person name="Brannstrom I.O."/>
            <person name="Guillou S."/>
            <person name="Cros-Aarteil S."/>
            <person name="Calhoun S."/>
            <person name="Kuo A."/>
            <person name="Mondo S."/>
            <person name="Pangilinan J."/>
            <person name="Riley R."/>
            <person name="LaButti K."/>
            <person name="Andreopoulos B."/>
            <person name="Lipzen A."/>
            <person name="Chen C."/>
            <person name="Yanf M."/>
            <person name="Daum C."/>
            <person name="Ng V."/>
            <person name="Clum A."/>
            <person name="Steindorff A."/>
            <person name="Ohm R."/>
            <person name="Martin F."/>
            <person name="Silar P."/>
            <person name="Natvig D."/>
            <person name="Lalanne C."/>
            <person name="Gautier V."/>
            <person name="Ament-velasquez S.L."/>
            <person name="Kruys A."/>
            <person name="Hutchinson M.I."/>
            <person name="Powell A.J."/>
            <person name="Barry K."/>
            <person name="Miller A.N."/>
            <person name="Grigoriev I.V."/>
            <person name="Debuchy R."/>
            <person name="Gladieux P."/>
            <person name="Thoren M.H."/>
            <person name="Johannesson H."/>
        </authorList>
    </citation>
    <scope>NUCLEOTIDE SEQUENCE</scope>
    <source>
        <strain evidence="9">FGSC 1904</strain>
    </source>
</reference>
<keyword evidence="10" id="KW-1185">Reference proteome</keyword>
<dbReference type="Proteomes" id="UP001281003">
    <property type="component" value="Unassembled WGS sequence"/>
</dbReference>
<dbReference type="PANTHER" id="PTHR33048:SF96">
    <property type="entry name" value="INTEGRAL MEMBRANE PROTEIN"/>
    <property type="match status" value="1"/>
</dbReference>
<proteinExistence type="inferred from homology"/>
<gene>
    <name evidence="9" type="ORF">B0T20DRAFT_434071</name>
</gene>
<feature type="transmembrane region" description="Helical" evidence="7">
    <location>
        <begin position="49"/>
        <end position="70"/>
    </location>
</feature>
<feature type="transmembrane region" description="Helical" evidence="7">
    <location>
        <begin position="122"/>
        <end position="144"/>
    </location>
</feature>
<comment type="subcellular location">
    <subcellularLocation>
        <location evidence="1">Membrane</location>
        <topology evidence="1">Multi-pass membrane protein</topology>
    </subcellularLocation>
</comment>
<dbReference type="InterPro" id="IPR049326">
    <property type="entry name" value="Rhodopsin_dom_fungi"/>
</dbReference>